<evidence type="ECO:0000256" key="1">
    <source>
        <dbReference type="SAM" id="MobiDB-lite"/>
    </source>
</evidence>
<feature type="compositionally biased region" description="Basic and acidic residues" evidence="1">
    <location>
        <begin position="265"/>
        <end position="276"/>
    </location>
</feature>
<feature type="domain" description="SANT" evidence="2">
    <location>
        <begin position="147"/>
        <end position="198"/>
    </location>
</feature>
<proteinExistence type="predicted"/>
<dbReference type="OrthoDB" id="10021571at2759"/>
<dbReference type="CDD" id="cd00167">
    <property type="entry name" value="SANT"/>
    <property type="match status" value="1"/>
</dbReference>
<dbReference type="Pfam" id="PF00249">
    <property type="entry name" value="Myb_DNA-binding"/>
    <property type="match status" value="1"/>
</dbReference>
<reference evidence="3 4" key="1">
    <citation type="submission" date="2018-04" db="EMBL/GenBank/DDBJ databases">
        <title>The genome of golden apple snail Pomacea canaliculata provides insight into stress tolerance and invasive adaptation.</title>
        <authorList>
            <person name="Liu C."/>
            <person name="Liu B."/>
            <person name="Ren Y."/>
            <person name="Zhang Y."/>
            <person name="Wang H."/>
            <person name="Li S."/>
            <person name="Jiang F."/>
            <person name="Yin L."/>
            <person name="Zhang G."/>
            <person name="Qian W."/>
            <person name="Fan W."/>
        </authorList>
    </citation>
    <scope>NUCLEOTIDE SEQUENCE [LARGE SCALE GENOMIC DNA]</scope>
    <source>
        <strain evidence="3">SZHN2017</strain>
        <tissue evidence="3">Muscle</tissue>
    </source>
</reference>
<feature type="region of interest" description="Disordered" evidence="1">
    <location>
        <begin position="194"/>
        <end position="276"/>
    </location>
</feature>
<dbReference type="SMART" id="SM00717">
    <property type="entry name" value="SANT"/>
    <property type="match status" value="2"/>
</dbReference>
<evidence type="ECO:0000259" key="2">
    <source>
        <dbReference type="PROSITE" id="PS51293"/>
    </source>
</evidence>
<comment type="caution">
    <text evidence="3">The sequence shown here is derived from an EMBL/GenBank/DDBJ whole genome shotgun (WGS) entry which is preliminary data.</text>
</comment>
<dbReference type="SUPFAM" id="SSF46689">
    <property type="entry name" value="Homeodomain-like"/>
    <property type="match status" value="1"/>
</dbReference>
<dbReference type="Proteomes" id="UP000245119">
    <property type="component" value="Linkage Group LG14"/>
</dbReference>
<accession>A0A2T7NBN8</accession>
<dbReference type="InterPro" id="IPR017884">
    <property type="entry name" value="SANT_dom"/>
</dbReference>
<dbReference type="EMBL" id="PZQS01000014">
    <property type="protein sequence ID" value="PVD18562.1"/>
    <property type="molecule type" value="Genomic_DNA"/>
</dbReference>
<organism evidence="3 4">
    <name type="scientific">Pomacea canaliculata</name>
    <name type="common">Golden apple snail</name>
    <dbReference type="NCBI Taxonomy" id="400727"/>
    <lineage>
        <taxon>Eukaryota</taxon>
        <taxon>Metazoa</taxon>
        <taxon>Spiralia</taxon>
        <taxon>Lophotrochozoa</taxon>
        <taxon>Mollusca</taxon>
        <taxon>Gastropoda</taxon>
        <taxon>Caenogastropoda</taxon>
        <taxon>Architaenioglossa</taxon>
        <taxon>Ampullarioidea</taxon>
        <taxon>Ampullariidae</taxon>
        <taxon>Pomacea</taxon>
    </lineage>
</organism>
<gene>
    <name evidence="3" type="ORF">C0Q70_21112</name>
</gene>
<dbReference type="AlphaFoldDB" id="A0A2T7NBN8"/>
<protein>
    <recommendedName>
        <fullName evidence="2">SANT domain-containing protein</fullName>
    </recommendedName>
</protein>
<dbReference type="InterPro" id="IPR001005">
    <property type="entry name" value="SANT/Myb"/>
</dbReference>
<dbReference type="PROSITE" id="PS51293">
    <property type="entry name" value="SANT"/>
    <property type="match status" value="1"/>
</dbReference>
<dbReference type="PANTHER" id="PTHR21397:SF2">
    <property type="entry name" value="CHROMATIN COMPLEXES SUBUNIT BAP18"/>
    <property type="match status" value="1"/>
</dbReference>
<name>A0A2T7NBN8_POMCA</name>
<dbReference type="GO" id="GO:0016589">
    <property type="term" value="C:NURF complex"/>
    <property type="evidence" value="ECO:0007669"/>
    <property type="project" value="TreeGrafter"/>
</dbReference>
<sequence length="276" mass="30646">MTKREVLKPTLKAVESYDKHDCYSSKWTDHEIEMLQTAVNRFSEDLYKLTEVIKSRTLMQTYDQIKKKAQQDGSLQSLVKAQGKPPMPQQNIKMDFSESEPSVSEEEVDIEELELNKVGEIFTAAGAAFSKLGELTMQLHPTAEQNTSGGKWTDQEIELLRTSVKRFGEDLNKISEVIKSRTVSQIRNQLKRKAYEDAGLQPPVTSPTKPSAKSVQGVAEQHGKKQKTSEPAVKKQRTSVAEVTLSALNAPEGDVDIEGLGDSSASKKLDFDSGQS</sequence>
<dbReference type="InterPro" id="IPR009057">
    <property type="entry name" value="Homeodomain-like_sf"/>
</dbReference>
<dbReference type="FunFam" id="1.10.10.60:FF:000452">
    <property type="entry name" value="Chromatin complexes subunit BAP18"/>
    <property type="match status" value="1"/>
</dbReference>
<evidence type="ECO:0000313" key="3">
    <source>
        <dbReference type="EMBL" id="PVD18562.1"/>
    </source>
</evidence>
<dbReference type="GO" id="GO:0071339">
    <property type="term" value="C:MLL1 complex"/>
    <property type="evidence" value="ECO:0007669"/>
    <property type="project" value="TreeGrafter"/>
</dbReference>
<dbReference type="PANTHER" id="PTHR21397">
    <property type="entry name" value="CHROMATIN COMPLEXES SUBUNIT BAP18-RELATED"/>
    <property type="match status" value="1"/>
</dbReference>
<evidence type="ECO:0000313" key="4">
    <source>
        <dbReference type="Proteomes" id="UP000245119"/>
    </source>
</evidence>
<dbReference type="Gene3D" id="1.20.58.1880">
    <property type="match status" value="1"/>
</dbReference>
<keyword evidence="4" id="KW-1185">Reference proteome</keyword>